<protein>
    <submittedName>
        <fullName evidence="3">Uncharacterized protein</fullName>
    </submittedName>
</protein>
<keyword evidence="1" id="KW-0812">Transmembrane</keyword>
<evidence type="ECO:0000256" key="1">
    <source>
        <dbReference type="SAM" id="Phobius"/>
    </source>
</evidence>
<dbReference type="Proteomes" id="UP000887563">
    <property type="component" value="Unplaced"/>
</dbReference>
<sequence length="109" mass="12358">MGVSIDEICFHFLMPAPRNFKRCPWHARLTNIFTRLYGIIQSFVELLDVFIANAVDEGHTLSSISLPASRHFLIPPRLFLTTAVNLILSLFVLFLLSKSAMHPLPSSLY</sequence>
<dbReference type="WBParaSite" id="Minc3s01831g26598">
    <property type="protein sequence ID" value="Minc3s01831g26598"/>
    <property type="gene ID" value="Minc3s01831g26598"/>
</dbReference>
<evidence type="ECO:0000313" key="3">
    <source>
        <dbReference type="WBParaSite" id="Minc3s01831g26598"/>
    </source>
</evidence>
<keyword evidence="2" id="KW-1185">Reference proteome</keyword>
<accession>A0A914MNS5</accession>
<dbReference type="AlphaFoldDB" id="A0A914MNS5"/>
<reference evidence="3" key="1">
    <citation type="submission" date="2022-11" db="UniProtKB">
        <authorList>
            <consortium name="WormBaseParasite"/>
        </authorList>
    </citation>
    <scope>IDENTIFICATION</scope>
</reference>
<keyword evidence="1" id="KW-1133">Transmembrane helix</keyword>
<evidence type="ECO:0000313" key="2">
    <source>
        <dbReference type="Proteomes" id="UP000887563"/>
    </source>
</evidence>
<name>A0A914MNS5_MELIC</name>
<proteinExistence type="predicted"/>
<keyword evidence="1" id="KW-0472">Membrane</keyword>
<feature type="transmembrane region" description="Helical" evidence="1">
    <location>
        <begin position="78"/>
        <end position="96"/>
    </location>
</feature>
<organism evidence="2 3">
    <name type="scientific">Meloidogyne incognita</name>
    <name type="common">Southern root-knot nematode worm</name>
    <name type="synonym">Oxyuris incognita</name>
    <dbReference type="NCBI Taxonomy" id="6306"/>
    <lineage>
        <taxon>Eukaryota</taxon>
        <taxon>Metazoa</taxon>
        <taxon>Ecdysozoa</taxon>
        <taxon>Nematoda</taxon>
        <taxon>Chromadorea</taxon>
        <taxon>Rhabditida</taxon>
        <taxon>Tylenchina</taxon>
        <taxon>Tylenchomorpha</taxon>
        <taxon>Tylenchoidea</taxon>
        <taxon>Meloidogynidae</taxon>
        <taxon>Meloidogyninae</taxon>
        <taxon>Meloidogyne</taxon>
        <taxon>Meloidogyne incognita group</taxon>
    </lineage>
</organism>